<feature type="compositionally biased region" description="Low complexity" evidence="9">
    <location>
        <begin position="546"/>
        <end position="576"/>
    </location>
</feature>
<feature type="signal peptide" evidence="10">
    <location>
        <begin position="1"/>
        <end position="20"/>
    </location>
</feature>
<organism evidence="12 13">
    <name type="scientific">Lineolata rhizophorae</name>
    <dbReference type="NCBI Taxonomy" id="578093"/>
    <lineage>
        <taxon>Eukaryota</taxon>
        <taxon>Fungi</taxon>
        <taxon>Dikarya</taxon>
        <taxon>Ascomycota</taxon>
        <taxon>Pezizomycotina</taxon>
        <taxon>Dothideomycetes</taxon>
        <taxon>Dothideomycetes incertae sedis</taxon>
        <taxon>Lineolatales</taxon>
        <taxon>Lineolataceae</taxon>
        <taxon>Lineolata</taxon>
    </lineage>
</organism>
<evidence type="ECO:0000256" key="10">
    <source>
        <dbReference type="SAM" id="SignalP"/>
    </source>
</evidence>
<evidence type="ECO:0000256" key="2">
    <source>
        <dbReference type="ARBA" id="ARBA00004613"/>
    </source>
</evidence>
<evidence type="ECO:0000256" key="3">
    <source>
        <dbReference type="ARBA" id="ARBA00010031"/>
    </source>
</evidence>
<feature type="compositionally biased region" description="Low complexity" evidence="9">
    <location>
        <begin position="290"/>
        <end position="328"/>
    </location>
</feature>
<reference evidence="12" key="1">
    <citation type="journal article" date="2020" name="Stud. Mycol.">
        <title>101 Dothideomycetes genomes: a test case for predicting lifestyles and emergence of pathogens.</title>
        <authorList>
            <person name="Haridas S."/>
            <person name="Albert R."/>
            <person name="Binder M."/>
            <person name="Bloem J."/>
            <person name="Labutti K."/>
            <person name="Salamov A."/>
            <person name="Andreopoulos B."/>
            <person name="Baker S."/>
            <person name="Barry K."/>
            <person name="Bills G."/>
            <person name="Bluhm B."/>
            <person name="Cannon C."/>
            <person name="Castanera R."/>
            <person name="Culley D."/>
            <person name="Daum C."/>
            <person name="Ezra D."/>
            <person name="Gonzalez J."/>
            <person name="Henrissat B."/>
            <person name="Kuo A."/>
            <person name="Liang C."/>
            <person name="Lipzen A."/>
            <person name="Lutzoni F."/>
            <person name="Magnuson J."/>
            <person name="Mondo S."/>
            <person name="Nolan M."/>
            <person name="Ohm R."/>
            <person name="Pangilinan J."/>
            <person name="Park H.-J."/>
            <person name="Ramirez L."/>
            <person name="Alfaro M."/>
            <person name="Sun H."/>
            <person name="Tritt A."/>
            <person name="Yoshinaga Y."/>
            <person name="Zwiers L.-H."/>
            <person name="Turgeon B."/>
            <person name="Goodwin S."/>
            <person name="Spatafora J."/>
            <person name="Crous P."/>
            <person name="Grigoriev I."/>
        </authorList>
    </citation>
    <scope>NUCLEOTIDE SEQUENCE</scope>
    <source>
        <strain evidence="12">ATCC 16933</strain>
    </source>
</reference>
<evidence type="ECO:0000313" key="12">
    <source>
        <dbReference type="EMBL" id="KAF2457942.1"/>
    </source>
</evidence>
<feature type="region of interest" description="Disordered" evidence="9">
    <location>
        <begin position="534"/>
        <end position="576"/>
    </location>
</feature>
<evidence type="ECO:0000256" key="4">
    <source>
        <dbReference type="ARBA" id="ARBA00022525"/>
    </source>
</evidence>
<gene>
    <name evidence="12" type="ORF">BDY21DRAFT_343205</name>
</gene>
<evidence type="ECO:0000256" key="6">
    <source>
        <dbReference type="ARBA" id="ARBA00022729"/>
    </source>
</evidence>
<keyword evidence="5" id="KW-0325">Glycoprotein</keyword>
<keyword evidence="13" id="KW-1185">Reference proteome</keyword>
<evidence type="ECO:0000256" key="1">
    <source>
        <dbReference type="ARBA" id="ARBA00004589"/>
    </source>
</evidence>
<feature type="compositionally biased region" description="Low complexity" evidence="9">
    <location>
        <begin position="397"/>
        <end position="454"/>
    </location>
</feature>
<feature type="compositionally biased region" description="Low complexity" evidence="9">
    <location>
        <begin position="186"/>
        <end position="253"/>
    </location>
</feature>
<dbReference type="OrthoDB" id="5431405at2759"/>
<feature type="region of interest" description="Disordered" evidence="9">
    <location>
        <begin position="185"/>
        <end position="456"/>
    </location>
</feature>
<feature type="chain" id="PRO_5025653216" description="CFEM domain-containing protein" evidence="10">
    <location>
        <begin position="21"/>
        <end position="789"/>
    </location>
</feature>
<keyword evidence="8" id="KW-0449">Lipoprotein</keyword>
<dbReference type="Pfam" id="PF05730">
    <property type="entry name" value="CFEM"/>
    <property type="match status" value="1"/>
</dbReference>
<keyword evidence="5" id="KW-0336">GPI-anchor</keyword>
<sequence length="789" mass="79054">MRVASAVIFFASLSARQVLATWDTNAPSFNCPANTDNECTPDQEGGFDWGNLPTGGFDNYGGFDFSGFSCENRFGRRDELTKRTFQSKCITGRATRDNGPSFNCGNKPGFSVTDMEISVDEDADVEFHYDMPDGSTCRHTTRCTTGGTTVRNNQCGGAKSVTFKMPRNGNREDCNVGVHRVDFDCTPPENTSSASSSTPTPTPSSSSSSLFVESSSSSSLIVSSSSSSTPVVTPSSSTPSSPAESTSSTPGCEYPGGPGCEASSTSSAPGESTSSTPGCDYPGGPGCEASSTSSVPGESTSSTPEVTPSSSTSSTPGSPVESPSSTPGCDYPGGPGCEGSSTSSTPAESTSSTPESPETPTTSSTPSSPETPSSSTPAVPSSTFSFGCDYPGAPGCESSTSSAPGESSTSSTPGSPETPSSSTTPSSPETPTTSSTPSSPETPTTSSVTSESPVPTVPCPGVLPQCMNTWMFETDCSDNADFSCYCRNTDFTSKVIECVSAWVDDDSIIQEALSYFVGICAEFVPENPGIVTDCPSFTPPAETPAEETPAPSSSTPASPEETPETTPSSPETPEETITTEIVVSTVTTCPAGQTITEGGVTTVLPTPSISTIYSTSTATVCPGCTGGPAVPSSAPAVGAPSSPAVTSAPAPSSAAYPSTTITVDTTVTVPCTESEGPSAGATIPGSSTTSVVSTCVTVPQVHFTSTEAAPAGATATREVAVGLVPGTPAPVPAESTPAAPVAPSTLGTVVAPVGPTASSTFAPFEGAGTKVRSGVGAVVVGGVAAVLML</sequence>
<proteinExistence type="inferred from homology"/>
<evidence type="ECO:0000313" key="13">
    <source>
        <dbReference type="Proteomes" id="UP000799766"/>
    </source>
</evidence>
<accession>A0A6A6P2I6</accession>
<protein>
    <recommendedName>
        <fullName evidence="11">CFEM domain-containing protein</fullName>
    </recommendedName>
</protein>
<dbReference type="Proteomes" id="UP000799766">
    <property type="component" value="Unassembled WGS sequence"/>
</dbReference>
<feature type="domain" description="CFEM" evidence="11">
    <location>
        <begin position="460"/>
        <end position="521"/>
    </location>
</feature>
<keyword evidence="5" id="KW-0472">Membrane</keyword>
<dbReference type="GO" id="GO:0098552">
    <property type="term" value="C:side of membrane"/>
    <property type="evidence" value="ECO:0007669"/>
    <property type="project" value="UniProtKB-KW"/>
</dbReference>
<evidence type="ECO:0000256" key="9">
    <source>
        <dbReference type="SAM" id="MobiDB-lite"/>
    </source>
</evidence>
<keyword evidence="4" id="KW-0964">Secreted</keyword>
<evidence type="ECO:0000259" key="11">
    <source>
        <dbReference type="Pfam" id="PF05730"/>
    </source>
</evidence>
<feature type="compositionally biased region" description="Low complexity" evidence="9">
    <location>
        <begin position="260"/>
        <end position="278"/>
    </location>
</feature>
<dbReference type="EMBL" id="MU001679">
    <property type="protein sequence ID" value="KAF2457942.1"/>
    <property type="molecule type" value="Genomic_DNA"/>
</dbReference>
<comment type="subcellular location">
    <subcellularLocation>
        <location evidence="1">Membrane</location>
        <topology evidence="1">Lipid-anchor</topology>
        <topology evidence="1">GPI-anchor</topology>
    </subcellularLocation>
    <subcellularLocation>
        <location evidence="2">Secreted</location>
    </subcellularLocation>
</comment>
<keyword evidence="7" id="KW-1015">Disulfide bond</keyword>
<evidence type="ECO:0000256" key="5">
    <source>
        <dbReference type="ARBA" id="ARBA00022622"/>
    </source>
</evidence>
<dbReference type="GO" id="GO:0005576">
    <property type="term" value="C:extracellular region"/>
    <property type="evidence" value="ECO:0007669"/>
    <property type="project" value="UniProtKB-SubCell"/>
</dbReference>
<dbReference type="InterPro" id="IPR008427">
    <property type="entry name" value="Extracellular_membr_CFEM_dom"/>
</dbReference>
<name>A0A6A6P2I6_9PEZI</name>
<feature type="compositionally biased region" description="Low complexity" evidence="9">
    <location>
        <begin position="340"/>
        <end position="383"/>
    </location>
</feature>
<dbReference type="AlphaFoldDB" id="A0A6A6P2I6"/>
<evidence type="ECO:0000256" key="7">
    <source>
        <dbReference type="ARBA" id="ARBA00023157"/>
    </source>
</evidence>
<evidence type="ECO:0000256" key="8">
    <source>
        <dbReference type="ARBA" id="ARBA00023288"/>
    </source>
</evidence>
<keyword evidence="6 10" id="KW-0732">Signal</keyword>
<comment type="similarity">
    <text evidence="3">Belongs to the RBT5 family.</text>
</comment>